<evidence type="ECO:0000256" key="2">
    <source>
        <dbReference type="ARBA" id="ARBA00023163"/>
    </source>
</evidence>
<evidence type="ECO:0000256" key="3">
    <source>
        <dbReference type="ARBA" id="ARBA00023170"/>
    </source>
</evidence>
<name>A0A443R0Z6_9ACAR</name>
<reference evidence="5 6" key="1">
    <citation type="journal article" date="2018" name="Gigascience">
        <title>Genomes of trombidid mites reveal novel predicted allergens and laterally-transferred genes associated with secondary metabolism.</title>
        <authorList>
            <person name="Dong X."/>
            <person name="Chaisiri K."/>
            <person name="Xia D."/>
            <person name="Armstrong S.D."/>
            <person name="Fang Y."/>
            <person name="Donnelly M.J."/>
            <person name="Kadowaki T."/>
            <person name="McGarry J.W."/>
            <person name="Darby A.C."/>
            <person name="Makepeace B.L."/>
        </authorList>
    </citation>
    <scope>NUCLEOTIDE SEQUENCE [LARGE SCALE GENOMIC DNA]</scope>
    <source>
        <strain evidence="5">UoL-WK</strain>
    </source>
</reference>
<organism evidence="5 6">
    <name type="scientific">Dinothrombium tinctorium</name>
    <dbReference type="NCBI Taxonomy" id="1965070"/>
    <lineage>
        <taxon>Eukaryota</taxon>
        <taxon>Metazoa</taxon>
        <taxon>Ecdysozoa</taxon>
        <taxon>Arthropoda</taxon>
        <taxon>Chelicerata</taxon>
        <taxon>Arachnida</taxon>
        <taxon>Acari</taxon>
        <taxon>Acariformes</taxon>
        <taxon>Trombidiformes</taxon>
        <taxon>Prostigmata</taxon>
        <taxon>Anystina</taxon>
        <taxon>Parasitengona</taxon>
        <taxon>Trombidioidea</taxon>
        <taxon>Trombidiidae</taxon>
        <taxon>Dinothrombium</taxon>
    </lineage>
</organism>
<dbReference type="SMART" id="SM00430">
    <property type="entry name" value="HOLI"/>
    <property type="match status" value="1"/>
</dbReference>
<dbReference type="PANTHER" id="PTHR24083">
    <property type="entry name" value="NUCLEAR HORMONE RECEPTOR"/>
    <property type="match status" value="1"/>
</dbReference>
<accession>A0A443R0Z6</accession>
<feature type="domain" description="NR LBD" evidence="4">
    <location>
        <begin position="1"/>
        <end position="212"/>
    </location>
</feature>
<dbReference type="AlphaFoldDB" id="A0A443R0Z6"/>
<dbReference type="EMBL" id="NCKU01002716">
    <property type="protein sequence ID" value="RWS08944.1"/>
    <property type="molecule type" value="Genomic_DNA"/>
</dbReference>
<sequence length="212" mass="23796">MSDSTYPKANSWNNWCSPFSSSANLYNATELGGNMSFARLVVIATNWALSMPAFQSLCSRDQQLLLDETLIELIIWTALQYKGNTSIDVVVSLFQQNCITIAEQCRIRDLIKYIDSSNLDQIEFTCLKALSLFRPECSGISEVQQILIIQDHAQLLLHEHTANTTHNGNSLVASPLRFGRLLLLLSAVKRLNKHHFAPIHGSLFNFALLQTN</sequence>
<keyword evidence="3" id="KW-0675">Receptor</keyword>
<comment type="caution">
    <text evidence="5">The sequence shown here is derived from an EMBL/GenBank/DDBJ whole genome shotgun (WGS) entry which is preliminary data.</text>
</comment>
<dbReference type="PROSITE" id="PS51843">
    <property type="entry name" value="NR_LBD"/>
    <property type="match status" value="1"/>
</dbReference>
<evidence type="ECO:0000313" key="6">
    <source>
        <dbReference type="Proteomes" id="UP000285301"/>
    </source>
</evidence>
<gene>
    <name evidence="5" type="ORF">B4U79_12217</name>
</gene>
<dbReference type="SUPFAM" id="SSF48508">
    <property type="entry name" value="Nuclear receptor ligand-binding domain"/>
    <property type="match status" value="1"/>
</dbReference>
<dbReference type="Proteomes" id="UP000285301">
    <property type="component" value="Unassembled WGS sequence"/>
</dbReference>
<dbReference type="STRING" id="1965070.A0A443R0Z6"/>
<evidence type="ECO:0000256" key="1">
    <source>
        <dbReference type="ARBA" id="ARBA00023015"/>
    </source>
</evidence>
<dbReference type="InterPro" id="IPR050274">
    <property type="entry name" value="Nuclear_hormone_rcpt_NR2"/>
</dbReference>
<dbReference type="Gene3D" id="1.10.565.10">
    <property type="entry name" value="Retinoid X Receptor"/>
    <property type="match status" value="1"/>
</dbReference>
<dbReference type="PRINTS" id="PR00398">
    <property type="entry name" value="STRDHORMONER"/>
</dbReference>
<protein>
    <recommendedName>
        <fullName evidence="4">NR LBD domain-containing protein</fullName>
    </recommendedName>
</protein>
<keyword evidence="6" id="KW-1185">Reference proteome</keyword>
<keyword evidence="1" id="KW-0805">Transcription regulation</keyword>
<dbReference type="InterPro" id="IPR000536">
    <property type="entry name" value="Nucl_hrmn_rcpt_lig-bd"/>
</dbReference>
<evidence type="ECO:0000259" key="4">
    <source>
        <dbReference type="PROSITE" id="PS51843"/>
    </source>
</evidence>
<dbReference type="InterPro" id="IPR035500">
    <property type="entry name" value="NHR-like_dom_sf"/>
</dbReference>
<proteinExistence type="predicted"/>
<dbReference type="InterPro" id="IPR001723">
    <property type="entry name" value="Nuclear_hrmn_rcpt"/>
</dbReference>
<evidence type="ECO:0000313" key="5">
    <source>
        <dbReference type="EMBL" id="RWS08944.1"/>
    </source>
</evidence>
<dbReference type="Pfam" id="PF00104">
    <property type="entry name" value="Hormone_recep"/>
    <property type="match status" value="1"/>
</dbReference>
<keyword evidence="2" id="KW-0804">Transcription</keyword>